<dbReference type="Proteomes" id="UP000014227">
    <property type="component" value="Chromosome I"/>
</dbReference>
<dbReference type="PANTHER" id="PTHR43245">
    <property type="entry name" value="BIFUNCTIONAL POLYMYXIN RESISTANCE PROTEIN ARNA"/>
    <property type="match status" value="1"/>
</dbReference>
<reference evidence="3" key="1">
    <citation type="submission" date="2013-03" db="EMBL/GenBank/DDBJ databases">
        <title>Genome sequence of Chthonomonas calidirosea, the first sequenced genome from the Armatimonadetes phylum (formally candidate division OP10).</title>
        <authorList>
            <person name="Lee K.C.Y."/>
            <person name="Morgan X.C."/>
            <person name="Dunfield P.F."/>
            <person name="Tamas I."/>
            <person name="Houghton K.M."/>
            <person name="Vyssotski M."/>
            <person name="Ryan J.L.J."/>
            <person name="Lagutin K."/>
            <person name="McDonald I.R."/>
            <person name="Stott M.B."/>
        </authorList>
    </citation>
    <scope>NUCLEOTIDE SEQUENCE [LARGE SCALE GENOMIC DNA]</scope>
    <source>
        <strain evidence="3">DSM 23976 / ICMP 18418 / T49</strain>
    </source>
</reference>
<organism evidence="2 3">
    <name type="scientific">Chthonomonas calidirosea (strain DSM 23976 / ICMP 18418 / T49)</name>
    <dbReference type="NCBI Taxonomy" id="1303518"/>
    <lineage>
        <taxon>Bacteria</taxon>
        <taxon>Bacillati</taxon>
        <taxon>Armatimonadota</taxon>
        <taxon>Chthonomonadia</taxon>
        <taxon>Chthonomonadales</taxon>
        <taxon>Chthonomonadaceae</taxon>
        <taxon>Chthonomonas</taxon>
    </lineage>
</organism>
<accession>S0EZ33</accession>
<evidence type="ECO:0000259" key="1">
    <source>
        <dbReference type="Pfam" id="PF01370"/>
    </source>
</evidence>
<dbReference type="PANTHER" id="PTHR43245:SF23">
    <property type="entry name" value="NAD(P)-BINDING DOMAIN-CONTAINING PROTEIN"/>
    <property type="match status" value="1"/>
</dbReference>
<sequence>MAVNTNELPLRRSLLVTGAAGYLGAVFCEQALHAGYRVVGIDNLLYNQPSLLHLCSHPNFDFVQGDIRDKQLMCSLLRRADAIVNFAGIVGAPACDRNPWLAREVNYEAVKQLNRLRSSQQLFLQPTSNSGYGTKSGETFCTEETPLEPISLYGRTKVEAEAELLASPNAISLRLATVFGASPRMRLDLLVNHFVYTAVTDGYLVLFEAGFKRNYVHIRDVADGFLFCLEHADRMVGQAYNLGLDSANLSKYELALKVKEFVPEFHIVCSDIGSDPDKRNYIVSSEKLRRMGFEARRGLEEGIRELLKAYALLGRRPFRNI</sequence>
<dbReference type="KEGG" id="ccz:CCALI_02130"/>
<dbReference type="InterPro" id="IPR036291">
    <property type="entry name" value="NAD(P)-bd_dom_sf"/>
</dbReference>
<dbReference type="InterPro" id="IPR050177">
    <property type="entry name" value="Lipid_A_modif_metabolic_enz"/>
</dbReference>
<evidence type="ECO:0000313" key="2">
    <source>
        <dbReference type="EMBL" id="CCW35937.1"/>
    </source>
</evidence>
<dbReference type="RefSeq" id="WP_016483460.1">
    <property type="nucleotide sequence ID" value="NC_021487.1"/>
</dbReference>
<dbReference type="PATRIC" id="fig|1303518.3.peg.2204"/>
<dbReference type="HOGENOM" id="CLU_007383_4_0_0"/>
<dbReference type="SUPFAM" id="SSF51735">
    <property type="entry name" value="NAD(P)-binding Rossmann-fold domains"/>
    <property type="match status" value="1"/>
</dbReference>
<dbReference type="Gene3D" id="3.40.50.720">
    <property type="entry name" value="NAD(P)-binding Rossmann-like Domain"/>
    <property type="match status" value="1"/>
</dbReference>
<name>S0EZ33_CHTCT</name>
<dbReference type="CDD" id="cd08946">
    <property type="entry name" value="SDR_e"/>
    <property type="match status" value="1"/>
</dbReference>
<dbReference type="AlphaFoldDB" id="S0EZ33"/>
<dbReference type="InParanoid" id="S0EZ33"/>
<keyword evidence="3" id="KW-1185">Reference proteome</keyword>
<protein>
    <submittedName>
        <fullName evidence="2">Nucleoside-diphosphate-sugar epimerases</fullName>
    </submittedName>
</protein>
<dbReference type="InterPro" id="IPR001509">
    <property type="entry name" value="Epimerase_deHydtase"/>
</dbReference>
<gene>
    <name evidence="2" type="ORF">CCALI_02130</name>
</gene>
<evidence type="ECO:0000313" key="3">
    <source>
        <dbReference type="Proteomes" id="UP000014227"/>
    </source>
</evidence>
<feature type="domain" description="NAD-dependent epimerase/dehydratase" evidence="1">
    <location>
        <begin position="15"/>
        <end position="243"/>
    </location>
</feature>
<dbReference type="STRING" id="454171.CP488_01960"/>
<dbReference type="eggNOG" id="COG0451">
    <property type="taxonomic scope" value="Bacteria"/>
</dbReference>
<dbReference type="Pfam" id="PF01370">
    <property type="entry name" value="Epimerase"/>
    <property type="match status" value="1"/>
</dbReference>
<dbReference type="EMBL" id="HF951689">
    <property type="protein sequence ID" value="CCW35937.1"/>
    <property type="molecule type" value="Genomic_DNA"/>
</dbReference>
<proteinExistence type="predicted"/>